<dbReference type="InterPro" id="IPR010852">
    <property type="entry name" value="ABATE"/>
</dbReference>
<name>A0A558A870_9PSEU</name>
<dbReference type="PANTHER" id="PTHR35525:SF3">
    <property type="entry name" value="BLL6575 PROTEIN"/>
    <property type="match status" value="1"/>
</dbReference>
<dbReference type="InterPro" id="IPR021005">
    <property type="entry name" value="Znf_CGNR"/>
</dbReference>
<evidence type="ECO:0000313" key="4">
    <source>
        <dbReference type="Proteomes" id="UP000318578"/>
    </source>
</evidence>
<reference evidence="3 4" key="1">
    <citation type="submission" date="2019-07" db="EMBL/GenBank/DDBJ databases">
        <title>New species of Amycolatopsis and Streptomyces.</title>
        <authorList>
            <person name="Duangmal K."/>
            <person name="Teo W.F.A."/>
            <person name="Lipun K."/>
        </authorList>
    </citation>
    <scope>NUCLEOTIDE SEQUENCE [LARGE SCALE GENOMIC DNA]</scope>
    <source>
        <strain evidence="3 4">JCM 30562</strain>
    </source>
</reference>
<protein>
    <recommendedName>
        <fullName evidence="2">Zinc finger CGNR domain-containing protein</fullName>
    </recommendedName>
</protein>
<evidence type="ECO:0000313" key="3">
    <source>
        <dbReference type="EMBL" id="TVT20460.1"/>
    </source>
</evidence>
<dbReference type="InterPro" id="IPR023286">
    <property type="entry name" value="ABATE_dom_sf"/>
</dbReference>
<dbReference type="Proteomes" id="UP000318578">
    <property type="component" value="Unassembled WGS sequence"/>
</dbReference>
<dbReference type="EMBL" id="VJZA01000035">
    <property type="protein sequence ID" value="TVT20460.1"/>
    <property type="molecule type" value="Genomic_DNA"/>
</dbReference>
<dbReference type="SUPFAM" id="SSF160904">
    <property type="entry name" value="Jann2411-like"/>
    <property type="match status" value="1"/>
</dbReference>
<feature type="domain" description="Zinc finger CGNR" evidence="2">
    <location>
        <begin position="233"/>
        <end position="276"/>
    </location>
</feature>
<sequence>MPARPVAAASAPAACSACRRLTRNACSAIHHHFPARGRPRQRCQREVASQFSMPPRAASRSSVGTCPNPVRCAITGRAPVLECGGEPGEDGLQVLPAGREVELRVRQWKPRAGPGRHAEVAAGRARGAADRPRGRGPRAVEANLLTEAPPLRENDFAWLCEFRETTYRLFSATLAGLRRAPEDVEALNAWAQAQPPRYELTPKGLSPTGGARAIAGEVARSAADLLSRTGQVRVRECEGERCTRIFVDASRAGNRRWCGMDECGNRVKAAHYRARKSQAASLEDSRSHSPPRPAAPTRDRGRTGRTPRPRAALQVDVLGRDSSGVLASPDMVNCSGWASPPWLA</sequence>
<organism evidence="3 4">
    <name type="scientific">Amycolatopsis acidiphila</name>
    <dbReference type="NCBI Taxonomy" id="715473"/>
    <lineage>
        <taxon>Bacteria</taxon>
        <taxon>Bacillati</taxon>
        <taxon>Actinomycetota</taxon>
        <taxon>Actinomycetes</taxon>
        <taxon>Pseudonocardiales</taxon>
        <taxon>Pseudonocardiaceae</taxon>
        <taxon>Amycolatopsis</taxon>
    </lineage>
</organism>
<dbReference type="Pfam" id="PF11706">
    <property type="entry name" value="zf-CGNR"/>
    <property type="match status" value="1"/>
</dbReference>
<feature type="region of interest" description="Disordered" evidence="1">
    <location>
        <begin position="274"/>
        <end position="313"/>
    </location>
</feature>
<accession>A0A558A870</accession>
<dbReference type="PANTHER" id="PTHR35525">
    <property type="entry name" value="BLL6575 PROTEIN"/>
    <property type="match status" value="1"/>
</dbReference>
<dbReference type="Gene3D" id="1.10.3300.10">
    <property type="entry name" value="Jann2411-like domain"/>
    <property type="match status" value="1"/>
</dbReference>
<feature type="region of interest" description="Disordered" evidence="1">
    <location>
        <begin position="110"/>
        <end position="136"/>
    </location>
</feature>
<gene>
    <name evidence="3" type="ORF">FNH06_20140</name>
</gene>
<dbReference type="Pfam" id="PF07336">
    <property type="entry name" value="ABATE"/>
    <property type="match status" value="1"/>
</dbReference>
<keyword evidence="4" id="KW-1185">Reference proteome</keyword>
<evidence type="ECO:0000256" key="1">
    <source>
        <dbReference type="SAM" id="MobiDB-lite"/>
    </source>
</evidence>
<dbReference type="AlphaFoldDB" id="A0A558A870"/>
<evidence type="ECO:0000259" key="2">
    <source>
        <dbReference type="Pfam" id="PF11706"/>
    </source>
</evidence>
<proteinExistence type="predicted"/>
<comment type="caution">
    <text evidence="3">The sequence shown here is derived from an EMBL/GenBank/DDBJ whole genome shotgun (WGS) entry which is preliminary data.</text>
</comment>
<dbReference type="OrthoDB" id="123307at2"/>